<dbReference type="AlphaFoldDB" id="A0A830D6H9"/>
<sequence length="56" mass="6074">MLPSTERGVGTRFKNTRGLPGVGKAVVRGGPIILVPIFKKARLVLRRSSLLLNSFV</sequence>
<proteinExistence type="predicted"/>
<name>A0A830D6H9_9LAMI</name>
<protein>
    <submittedName>
        <fullName evidence="1">Transcription factor gamyb</fullName>
    </submittedName>
</protein>
<reference evidence="1" key="1">
    <citation type="submission" date="2020-07" db="EMBL/GenBank/DDBJ databases">
        <title>Ethylene signaling mediates host invasion by parasitic plants.</title>
        <authorList>
            <person name="Yoshida S."/>
        </authorList>
    </citation>
    <scope>NUCLEOTIDE SEQUENCE</scope>
    <source>
        <strain evidence="1">Okayama</strain>
    </source>
</reference>
<comment type="caution">
    <text evidence="1">The sequence shown here is derived from an EMBL/GenBank/DDBJ whole genome shotgun (WGS) entry which is preliminary data.</text>
</comment>
<keyword evidence="2" id="KW-1185">Reference proteome</keyword>
<gene>
    <name evidence="1" type="ORF">PHJA_002832000</name>
</gene>
<evidence type="ECO:0000313" key="1">
    <source>
        <dbReference type="EMBL" id="GFQ06880.1"/>
    </source>
</evidence>
<dbReference type="EMBL" id="BMAC01001331">
    <property type="protein sequence ID" value="GFQ06880.1"/>
    <property type="molecule type" value="Genomic_DNA"/>
</dbReference>
<evidence type="ECO:0000313" key="2">
    <source>
        <dbReference type="Proteomes" id="UP000653305"/>
    </source>
</evidence>
<dbReference type="Proteomes" id="UP000653305">
    <property type="component" value="Unassembled WGS sequence"/>
</dbReference>
<accession>A0A830D6H9</accession>
<organism evidence="1 2">
    <name type="scientific">Phtheirospermum japonicum</name>
    <dbReference type="NCBI Taxonomy" id="374723"/>
    <lineage>
        <taxon>Eukaryota</taxon>
        <taxon>Viridiplantae</taxon>
        <taxon>Streptophyta</taxon>
        <taxon>Embryophyta</taxon>
        <taxon>Tracheophyta</taxon>
        <taxon>Spermatophyta</taxon>
        <taxon>Magnoliopsida</taxon>
        <taxon>eudicotyledons</taxon>
        <taxon>Gunneridae</taxon>
        <taxon>Pentapetalae</taxon>
        <taxon>asterids</taxon>
        <taxon>lamiids</taxon>
        <taxon>Lamiales</taxon>
        <taxon>Orobanchaceae</taxon>
        <taxon>Orobanchaceae incertae sedis</taxon>
        <taxon>Phtheirospermum</taxon>
    </lineage>
</organism>